<gene>
    <name evidence="2" type="ORF">WKI299_LOCUS26476</name>
</gene>
<proteinExistence type="predicted"/>
<dbReference type="EMBL" id="CAJNRF010011476">
    <property type="protein sequence ID" value="CAF2131939.1"/>
    <property type="molecule type" value="Genomic_DNA"/>
</dbReference>
<name>A0A816WEV3_9BILA</name>
<accession>A0A816WEV3</accession>
<evidence type="ECO:0000256" key="1">
    <source>
        <dbReference type="SAM" id="MobiDB-lite"/>
    </source>
</evidence>
<evidence type="ECO:0000313" key="2">
    <source>
        <dbReference type="EMBL" id="CAF2131939.1"/>
    </source>
</evidence>
<feature type="region of interest" description="Disordered" evidence="1">
    <location>
        <begin position="1"/>
        <end position="38"/>
    </location>
</feature>
<comment type="caution">
    <text evidence="2">The sequence shown here is derived from an EMBL/GenBank/DDBJ whole genome shotgun (WGS) entry which is preliminary data.</text>
</comment>
<reference evidence="2" key="1">
    <citation type="submission" date="2021-02" db="EMBL/GenBank/DDBJ databases">
        <authorList>
            <person name="Nowell W R."/>
        </authorList>
    </citation>
    <scope>NUCLEOTIDE SEQUENCE</scope>
</reference>
<dbReference type="AlphaFoldDB" id="A0A816WEV3"/>
<evidence type="ECO:0000313" key="3">
    <source>
        <dbReference type="Proteomes" id="UP000663856"/>
    </source>
</evidence>
<sequence length="199" mass="22036">MTKVNKFKEHIAKRKSSNTGEAKHFPGTHNYDDDDDDDESVYDAISNDDQAVQDMIISIHSYWKVVFKRYMDYAALCVRAGCVLDTCSVLAEDTHVRAQREQLQQKKVRLEKVDAILGGGRISINDDGTLVSDSTLLENAPLMTLDKLAESMTLSHQINTTSALTPTSATCNRESIPNAAPIASTKFTLNLPTTIKKNT</sequence>
<feature type="compositionally biased region" description="Basic and acidic residues" evidence="1">
    <location>
        <begin position="1"/>
        <end position="10"/>
    </location>
</feature>
<organism evidence="2 3">
    <name type="scientific">Rotaria magnacalcarata</name>
    <dbReference type="NCBI Taxonomy" id="392030"/>
    <lineage>
        <taxon>Eukaryota</taxon>
        <taxon>Metazoa</taxon>
        <taxon>Spiralia</taxon>
        <taxon>Gnathifera</taxon>
        <taxon>Rotifera</taxon>
        <taxon>Eurotatoria</taxon>
        <taxon>Bdelloidea</taxon>
        <taxon>Philodinida</taxon>
        <taxon>Philodinidae</taxon>
        <taxon>Rotaria</taxon>
    </lineage>
</organism>
<protein>
    <submittedName>
        <fullName evidence="2">Uncharacterized protein</fullName>
    </submittedName>
</protein>
<dbReference type="Proteomes" id="UP000663856">
    <property type="component" value="Unassembled WGS sequence"/>
</dbReference>